<feature type="compositionally biased region" description="Polar residues" evidence="6">
    <location>
        <begin position="38"/>
        <end position="85"/>
    </location>
</feature>
<accession>A0A5N5T9R9</accession>
<feature type="compositionally biased region" description="Low complexity" evidence="6">
    <location>
        <begin position="16"/>
        <end position="31"/>
    </location>
</feature>
<dbReference type="PRINTS" id="PR02038">
    <property type="entry name" value="AURORABORA"/>
</dbReference>
<feature type="region of interest" description="Disordered" evidence="6">
    <location>
        <begin position="464"/>
        <end position="485"/>
    </location>
</feature>
<evidence type="ECO:0000256" key="2">
    <source>
        <dbReference type="ARBA" id="ARBA00020055"/>
    </source>
</evidence>
<dbReference type="AlphaFoldDB" id="A0A5N5T9R9"/>
<dbReference type="GO" id="GO:0051301">
    <property type="term" value="P:cell division"/>
    <property type="evidence" value="ECO:0007669"/>
    <property type="project" value="UniProtKB-KW"/>
</dbReference>
<feature type="region of interest" description="Disordered" evidence="6">
    <location>
        <begin position="346"/>
        <end position="373"/>
    </location>
</feature>
<evidence type="ECO:0000256" key="5">
    <source>
        <dbReference type="ARBA" id="ARBA00023306"/>
    </source>
</evidence>
<feature type="region of interest" description="Disordered" evidence="6">
    <location>
        <begin position="396"/>
        <end position="429"/>
    </location>
</feature>
<dbReference type="GO" id="GO:0005737">
    <property type="term" value="C:cytoplasm"/>
    <property type="evidence" value="ECO:0007669"/>
    <property type="project" value="TreeGrafter"/>
</dbReference>
<reference evidence="7 8" key="1">
    <citation type="journal article" date="2019" name="PLoS Biol.">
        <title>Sex chromosomes control vertical transmission of feminizing Wolbachia symbionts in an isopod.</title>
        <authorList>
            <person name="Becking T."/>
            <person name="Chebbi M.A."/>
            <person name="Giraud I."/>
            <person name="Moumen B."/>
            <person name="Laverre T."/>
            <person name="Caubet Y."/>
            <person name="Peccoud J."/>
            <person name="Gilbert C."/>
            <person name="Cordaux R."/>
        </authorList>
    </citation>
    <scope>NUCLEOTIDE SEQUENCE [LARGE SCALE GENOMIC DNA]</scope>
    <source>
        <strain evidence="7">ANa2</strain>
        <tissue evidence="7">Whole body excluding digestive tract and cuticle</tissue>
    </source>
</reference>
<keyword evidence="4" id="KW-0498">Mitosis</keyword>
<protein>
    <recommendedName>
        <fullName evidence="2">Protein aurora borealis</fullName>
    </recommendedName>
</protein>
<dbReference type="OrthoDB" id="10020858at2759"/>
<proteinExistence type="inferred from homology"/>
<feature type="non-terminal residue" evidence="7">
    <location>
        <position position="1"/>
    </location>
</feature>
<dbReference type="GO" id="GO:0005634">
    <property type="term" value="C:nucleus"/>
    <property type="evidence" value="ECO:0007669"/>
    <property type="project" value="TreeGrafter"/>
</dbReference>
<dbReference type="EMBL" id="SEYY01006042">
    <property type="protein sequence ID" value="KAB7503017.1"/>
    <property type="molecule type" value="Genomic_DNA"/>
</dbReference>
<dbReference type="GO" id="GO:0060236">
    <property type="term" value="P:regulation of mitotic spindle organization"/>
    <property type="evidence" value="ECO:0007669"/>
    <property type="project" value="TreeGrafter"/>
</dbReference>
<feature type="compositionally biased region" description="Basic and acidic residues" evidence="6">
    <location>
        <begin position="1"/>
        <end position="15"/>
    </location>
</feature>
<evidence type="ECO:0000313" key="8">
    <source>
        <dbReference type="Proteomes" id="UP000326759"/>
    </source>
</evidence>
<feature type="region of interest" description="Disordered" evidence="6">
    <location>
        <begin position="1"/>
        <end position="85"/>
    </location>
</feature>
<name>A0A5N5T9R9_9CRUS</name>
<evidence type="ECO:0000256" key="6">
    <source>
        <dbReference type="SAM" id="MobiDB-lite"/>
    </source>
</evidence>
<comment type="caution">
    <text evidence="7">The sequence shown here is derived from an EMBL/GenBank/DDBJ whole genome shotgun (WGS) entry which is preliminary data.</text>
</comment>
<sequence length="856" mass="93960">HKPVKHNNEIDESKDNSSPSVSSSSKTSLHSFGKRVSSHSSKINDVESFQESHSTPSSVKTSISTPHSSMNRYSGTPRSINGQCTPKTFIPYNPFEPKADLLQLPIVSPSLFKEVVSPSEKEDTEFAWNIDNLAILYPVPIETPGSEMEVPLDPEYEKKAQEAIDKFFRNTVVVPSPWTDSSKSINLMSAIFSSSKRSQESSSASPALPCYSAEEKKEAVAETKHCISKVSASCQTELSLPPVLPKEVEAALAPYFTYTQDSMFQNNDDVVEDSSVLNTTTLRRKLLFSDEFSSVQQSFSSSSRTSSKVALEKSEVEGASSPSSIGPLPLDDDDAVLPWSVSMIRPSSCGSSSHPLSSPLQPSSGRKYSFSSDSINCSSGGKSHVIVTPMLSPHGVSPITPFPPKDLRSLPSPSDSQQTPRRRFLSSPKLSPILNCSDQMLQLKTPSPSSSFVTKLTSEISRSPLEYPRGKRGRNVSSKPGMSPLFVEQPCERKMSTRNYISIEISEPSSASKDLLISECRSEGKFVQTLKEINSDSQGFTVSNVPKSEGKMSENVKTPIIRGSHRLMFKTSPHFSSSPIKGSNACDSSCSPYQLDTNKFYDKEDNCSSKFSDSPPFSPISWKSDNAGSCDFNLKEDNKDENNHTTETMEDETEICASSSTIKVSPIRPCSKFQNEEKYNSTTVLDKGFGHPQEIIMSSVTYADSEFPNLYEAFGSQLPSSLRSFILVDSESFPNSNMNILFELSFSELSPLKDRVSLQPRVREVQKICARLNDKYSGSTLEEISCGQDTGYQTGNSSQINPGNHSSSLISAGGTNTKEASQGFTFEKHIKTISKELLVENIQEYDDKIFSSSSSH</sequence>
<feature type="region of interest" description="Disordered" evidence="6">
    <location>
        <begin position="793"/>
        <end position="816"/>
    </location>
</feature>
<dbReference type="PANTHER" id="PTHR14728:SF2">
    <property type="entry name" value="PROTEIN AURORA BOREALIS"/>
    <property type="match status" value="1"/>
</dbReference>
<dbReference type="GO" id="GO:0019901">
    <property type="term" value="F:protein kinase binding"/>
    <property type="evidence" value="ECO:0007669"/>
    <property type="project" value="TreeGrafter"/>
</dbReference>
<dbReference type="GO" id="GO:0007088">
    <property type="term" value="P:regulation of mitotic nuclear division"/>
    <property type="evidence" value="ECO:0007669"/>
    <property type="project" value="TreeGrafter"/>
</dbReference>
<dbReference type="PANTHER" id="PTHR14728">
    <property type="entry name" value="PROTEIN AURORA BOREALIS"/>
    <property type="match status" value="1"/>
</dbReference>
<feature type="compositionally biased region" description="Low complexity" evidence="6">
    <location>
        <begin position="346"/>
        <end position="364"/>
    </location>
</feature>
<keyword evidence="3" id="KW-0132">Cell division</keyword>
<dbReference type="Pfam" id="PF15280">
    <property type="entry name" value="BORA_N"/>
    <property type="match status" value="1"/>
</dbReference>
<dbReference type="InterPro" id="IPR023252">
    <property type="entry name" value="Aurora_borealis_protein"/>
</dbReference>
<evidence type="ECO:0000313" key="7">
    <source>
        <dbReference type="EMBL" id="KAB7503017.1"/>
    </source>
</evidence>
<comment type="similarity">
    <text evidence="1">Belongs to the BORA family.</text>
</comment>
<organism evidence="7 8">
    <name type="scientific">Armadillidium nasatum</name>
    <dbReference type="NCBI Taxonomy" id="96803"/>
    <lineage>
        <taxon>Eukaryota</taxon>
        <taxon>Metazoa</taxon>
        <taxon>Ecdysozoa</taxon>
        <taxon>Arthropoda</taxon>
        <taxon>Crustacea</taxon>
        <taxon>Multicrustacea</taxon>
        <taxon>Malacostraca</taxon>
        <taxon>Eumalacostraca</taxon>
        <taxon>Peracarida</taxon>
        <taxon>Isopoda</taxon>
        <taxon>Oniscidea</taxon>
        <taxon>Crinocheta</taxon>
        <taxon>Armadillidiidae</taxon>
        <taxon>Armadillidium</taxon>
    </lineage>
</organism>
<keyword evidence="8" id="KW-1185">Reference proteome</keyword>
<evidence type="ECO:0000256" key="3">
    <source>
        <dbReference type="ARBA" id="ARBA00022618"/>
    </source>
</evidence>
<feature type="region of interest" description="Disordered" evidence="6">
    <location>
        <begin position="304"/>
        <end position="330"/>
    </location>
</feature>
<evidence type="ECO:0000256" key="1">
    <source>
        <dbReference type="ARBA" id="ARBA00010963"/>
    </source>
</evidence>
<evidence type="ECO:0000256" key="4">
    <source>
        <dbReference type="ARBA" id="ARBA00022776"/>
    </source>
</evidence>
<dbReference type="Proteomes" id="UP000326759">
    <property type="component" value="Unassembled WGS sequence"/>
</dbReference>
<gene>
    <name evidence="7" type="primary">Bora</name>
    <name evidence="7" type="ORF">Anas_13033</name>
</gene>
<keyword evidence="5" id="KW-0131">Cell cycle</keyword>